<dbReference type="AlphaFoldDB" id="A0AAP9YA61"/>
<organism evidence="1 2">
    <name type="scientific">Azotobacter chroococcum</name>
    <dbReference type="NCBI Taxonomy" id="353"/>
    <lineage>
        <taxon>Bacteria</taxon>
        <taxon>Pseudomonadati</taxon>
        <taxon>Pseudomonadota</taxon>
        <taxon>Gammaproteobacteria</taxon>
        <taxon>Pseudomonadales</taxon>
        <taxon>Pseudomonadaceae</taxon>
        <taxon>Azotobacter</taxon>
    </lineage>
</organism>
<proteinExistence type="predicted"/>
<accession>A0AAP9YA61</accession>
<name>A0AAP9YA61_9GAMM</name>
<reference evidence="1 2" key="1">
    <citation type="submission" date="2020-12" db="EMBL/GenBank/DDBJ databases">
        <title>Genomic Analysis and Response surface optimization of nitrogen-fixing conditions for A. chroococcum strain HR1, Isolation from rhizosphere soil.</title>
        <authorList>
            <person name="Li J."/>
            <person name="Yang H."/>
            <person name="Liu H."/>
            <person name="Wang C."/>
            <person name="Tian Y."/>
            <person name="Lu X.Y."/>
        </authorList>
    </citation>
    <scope>NUCLEOTIDE SEQUENCE [LARGE SCALE GENOMIC DNA]</scope>
    <source>
        <strain evidence="1 2">HR1</strain>
    </source>
</reference>
<dbReference type="EMBL" id="CP066310">
    <property type="protein sequence ID" value="QQE87069.1"/>
    <property type="molecule type" value="Genomic_DNA"/>
</dbReference>
<evidence type="ECO:0000313" key="2">
    <source>
        <dbReference type="Proteomes" id="UP000596192"/>
    </source>
</evidence>
<sequence length="54" mass="5961">MKMTELPADTAISLLEVAFPGCETGMGSFFDMAEKFWSQAGFDWRSLCGFSEEG</sequence>
<dbReference type="Proteomes" id="UP000596192">
    <property type="component" value="Chromosome"/>
</dbReference>
<dbReference type="RefSeq" id="WP_198866127.1">
    <property type="nucleotide sequence ID" value="NZ_CP066310.1"/>
</dbReference>
<protein>
    <submittedName>
        <fullName evidence="1">Uncharacterized protein</fullName>
    </submittedName>
</protein>
<evidence type="ECO:0000313" key="1">
    <source>
        <dbReference type="EMBL" id="QQE87069.1"/>
    </source>
</evidence>
<gene>
    <name evidence="1" type="ORF">GKQ51_12090</name>
</gene>